<gene>
    <name evidence="1" type="ORF">Q664_29870</name>
</gene>
<evidence type="ECO:0000313" key="2">
    <source>
        <dbReference type="Proteomes" id="UP000028547"/>
    </source>
</evidence>
<dbReference type="RefSeq" id="WP_043403067.1">
    <property type="nucleotide sequence ID" value="NZ_JPMI01000220.1"/>
</dbReference>
<proteinExistence type="predicted"/>
<name>A0A084SNZ9_9BACT</name>
<comment type="caution">
    <text evidence="1">The sequence shown here is derived from an EMBL/GenBank/DDBJ whole genome shotgun (WGS) entry which is preliminary data.</text>
</comment>
<evidence type="ECO:0000313" key="1">
    <source>
        <dbReference type="EMBL" id="KFA90184.1"/>
    </source>
</evidence>
<dbReference type="EMBL" id="JPMI01000220">
    <property type="protein sequence ID" value="KFA90184.1"/>
    <property type="molecule type" value="Genomic_DNA"/>
</dbReference>
<dbReference type="AlphaFoldDB" id="A0A084SNZ9"/>
<dbReference type="Proteomes" id="UP000028547">
    <property type="component" value="Unassembled WGS sequence"/>
</dbReference>
<dbReference type="InterPro" id="IPR007463">
    <property type="entry name" value="DUF507"/>
</dbReference>
<reference evidence="1 2" key="1">
    <citation type="submission" date="2014-07" db="EMBL/GenBank/DDBJ databases">
        <title>Draft Genome Sequence of Gephyronic Acid Producer, Cystobacter violaceus Strain Cb vi76.</title>
        <authorList>
            <person name="Stevens D.C."/>
            <person name="Young J."/>
            <person name="Carmichael R."/>
            <person name="Tan J."/>
            <person name="Taylor R.E."/>
        </authorList>
    </citation>
    <scope>NUCLEOTIDE SEQUENCE [LARGE SCALE GENOMIC DNA]</scope>
    <source>
        <strain evidence="1 2">Cb vi76</strain>
    </source>
</reference>
<accession>A0A084SNZ9</accession>
<evidence type="ECO:0008006" key="3">
    <source>
        <dbReference type="Google" id="ProtNLM"/>
    </source>
</evidence>
<organism evidence="1 2">
    <name type="scientific">Archangium violaceum Cb vi76</name>
    <dbReference type="NCBI Taxonomy" id="1406225"/>
    <lineage>
        <taxon>Bacteria</taxon>
        <taxon>Pseudomonadati</taxon>
        <taxon>Myxococcota</taxon>
        <taxon>Myxococcia</taxon>
        <taxon>Myxococcales</taxon>
        <taxon>Cystobacterineae</taxon>
        <taxon>Archangiaceae</taxon>
        <taxon>Archangium</taxon>
    </lineage>
</organism>
<dbReference type="Pfam" id="PF04368">
    <property type="entry name" value="DUF507"/>
    <property type="match status" value="1"/>
</dbReference>
<sequence>MRLYPKVIPIISREVVQRLMQDGDIEVEPMRVADAEMDLSAIMREYLANEERVNQATREALERRGYDYSKFNQVKREMADVRGFKMGDEGIEYVINQMIEFLLISRNVEEVYAADNVLRQKIHVVMKKHLDVDDEIDKEARSRLKHLQEGTSAFDIEYNKTVEQIRRARGLI</sequence>
<protein>
    <recommendedName>
        <fullName evidence="3">DUF507 family protein</fullName>
    </recommendedName>
</protein>